<proteinExistence type="predicted"/>
<evidence type="ECO:0000313" key="2">
    <source>
        <dbReference type="Proteomes" id="UP000825935"/>
    </source>
</evidence>
<dbReference type="Proteomes" id="UP000825935">
    <property type="component" value="Chromosome 17"/>
</dbReference>
<organism evidence="1 2">
    <name type="scientific">Ceratopteris richardii</name>
    <name type="common">Triangle waterfern</name>
    <dbReference type="NCBI Taxonomy" id="49495"/>
    <lineage>
        <taxon>Eukaryota</taxon>
        <taxon>Viridiplantae</taxon>
        <taxon>Streptophyta</taxon>
        <taxon>Embryophyta</taxon>
        <taxon>Tracheophyta</taxon>
        <taxon>Polypodiopsida</taxon>
        <taxon>Polypodiidae</taxon>
        <taxon>Polypodiales</taxon>
        <taxon>Pteridineae</taxon>
        <taxon>Pteridaceae</taxon>
        <taxon>Parkerioideae</taxon>
        <taxon>Ceratopteris</taxon>
    </lineage>
</organism>
<comment type="caution">
    <text evidence="1">The sequence shown here is derived from an EMBL/GenBank/DDBJ whole genome shotgun (WGS) entry which is preliminary data.</text>
</comment>
<dbReference type="OrthoDB" id="48988at2759"/>
<dbReference type="AlphaFoldDB" id="A0A8T2SXN1"/>
<dbReference type="EMBL" id="CM035422">
    <property type="protein sequence ID" value="KAH7372830.1"/>
    <property type="molecule type" value="Genomic_DNA"/>
</dbReference>
<keyword evidence="2" id="KW-1185">Reference proteome</keyword>
<accession>A0A8T2SXN1</accession>
<reference evidence="1" key="1">
    <citation type="submission" date="2021-08" db="EMBL/GenBank/DDBJ databases">
        <title>WGS assembly of Ceratopteris richardii.</title>
        <authorList>
            <person name="Marchant D.B."/>
            <person name="Chen G."/>
            <person name="Jenkins J."/>
            <person name="Shu S."/>
            <person name="Leebens-Mack J."/>
            <person name="Grimwood J."/>
            <person name="Schmutz J."/>
            <person name="Soltis P."/>
            <person name="Soltis D."/>
            <person name="Chen Z.-H."/>
        </authorList>
    </citation>
    <scope>NUCLEOTIDE SEQUENCE</scope>
    <source>
        <strain evidence="1">Whitten #5841</strain>
        <tissue evidence="1">Leaf</tissue>
    </source>
</reference>
<name>A0A8T2SXN1_CERRI</name>
<evidence type="ECO:0000313" key="1">
    <source>
        <dbReference type="EMBL" id="KAH7372830.1"/>
    </source>
</evidence>
<sequence length="235" mass="27172">MDKWCASQWPLHGRIKIVQSFVQPYIMYYLLLLDWKRTHLFAFDHLLKTFLWNKKHNHALVLSAWEYVCECKAKGGLGILHAYSHLMARRAAFVIRVTTLHTAIWTGIFGTLVENGQVIFKGSWKLDAWNKFVSHAPLQTSSHTLNFLLAYFKHALSTLKWNGRKRYIGNSFAALSPYWSFLSNPPVAYSLGARAGYFNNKGIDSIAKCYNSKWELLSFPTVRRIFALGQAYKFK</sequence>
<gene>
    <name evidence="1" type="ORF">KP509_17G023300</name>
</gene>
<protein>
    <submittedName>
        <fullName evidence="1">Uncharacterized protein</fullName>
    </submittedName>
</protein>